<evidence type="ECO:0000256" key="1">
    <source>
        <dbReference type="SAM" id="Phobius"/>
    </source>
</evidence>
<dbReference type="EMBL" id="FNNZ01000019">
    <property type="protein sequence ID" value="SDX26937.1"/>
    <property type="molecule type" value="Genomic_DNA"/>
</dbReference>
<accession>A0A1H3AB43</accession>
<keyword evidence="1" id="KW-1133">Transmembrane helix</keyword>
<dbReference type="RefSeq" id="WP_093035265.1">
    <property type="nucleotide sequence ID" value="NZ_FNNZ01000019.1"/>
</dbReference>
<feature type="transmembrane region" description="Helical" evidence="1">
    <location>
        <begin position="126"/>
        <end position="146"/>
    </location>
</feature>
<gene>
    <name evidence="2" type="ORF">SAMN05421783_11912</name>
</gene>
<dbReference type="Proteomes" id="UP000198816">
    <property type="component" value="Unassembled WGS sequence"/>
</dbReference>
<keyword evidence="1" id="KW-0472">Membrane</keyword>
<name>A0A1H3AB43_THIRO</name>
<organism evidence="2 3">
    <name type="scientific">Thiocapsa roseopersicina</name>
    <dbReference type="NCBI Taxonomy" id="1058"/>
    <lineage>
        <taxon>Bacteria</taxon>
        <taxon>Pseudomonadati</taxon>
        <taxon>Pseudomonadota</taxon>
        <taxon>Gammaproteobacteria</taxon>
        <taxon>Chromatiales</taxon>
        <taxon>Chromatiaceae</taxon>
        <taxon>Thiocapsa</taxon>
    </lineage>
</organism>
<keyword evidence="1" id="KW-0812">Transmembrane</keyword>
<sequence length="147" mass="16276">MGELEGYLIVETRADRPGLVRVLGAPQAPSPAEIETTDPSRPRVCYAAFFSALHVARMHAQTALRHSMVDAEAGLYRADPVTAAAAVDAIDLGHRRLYLAPEIESDPRFFAQIEKRCKRRRLANRIWTAVGILAIILLVLFAQIPVF</sequence>
<evidence type="ECO:0000313" key="3">
    <source>
        <dbReference type="Proteomes" id="UP000198816"/>
    </source>
</evidence>
<dbReference type="OrthoDB" id="5770504at2"/>
<dbReference type="AlphaFoldDB" id="A0A1H3AB43"/>
<dbReference type="STRING" id="1058.SAMN05421783_11912"/>
<reference evidence="3" key="1">
    <citation type="submission" date="2016-10" db="EMBL/GenBank/DDBJ databases">
        <authorList>
            <person name="Varghese N."/>
            <person name="Submissions S."/>
        </authorList>
    </citation>
    <scope>NUCLEOTIDE SEQUENCE [LARGE SCALE GENOMIC DNA]</scope>
    <source>
        <strain evidence="3">DSM 217</strain>
    </source>
</reference>
<proteinExistence type="predicted"/>
<keyword evidence="3" id="KW-1185">Reference proteome</keyword>
<protein>
    <submittedName>
        <fullName evidence="2">Uncharacterized protein</fullName>
    </submittedName>
</protein>
<evidence type="ECO:0000313" key="2">
    <source>
        <dbReference type="EMBL" id="SDX26937.1"/>
    </source>
</evidence>